<dbReference type="Pfam" id="PF03351">
    <property type="entry name" value="DOMON"/>
    <property type="match status" value="1"/>
</dbReference>
<dbReference type="Pfam" id="PF10517">
    <property type="entry name" value="DM13"/>
    <property type="match status" value="2"/>
</dbReference>
<gene>
    <name evidence="4" type="ORF">MNOR_LOCUS11458</name>
</gene>
<organism evidence="4 5">
    <name type="scientific">Meganyctiphanes norvegica</name>
    <name type="common">Northern krill</name>
    <name type="synonym">Thysanopoda norvegica</name>
    <dbReference type="NCBI Taxonomy" id="48144"/>
    <lineage>
        <taxon>Eukaryota</taxon>
        <taxon>Metazoa</taxon>
        <taxon>Ecdysozoa</taxon>
        <taxon>Arthropoda</taxon>
        <taxon>Crustacea</taxon>
        <taxon>Multicrustacea</taxon>
        <taxon>Malacostraca</taxon>
        <taxon>Eumalacostraca</taxon>
        <taxon>Eucarida</taxon>
        <taxon>Euphausiacea</taxon>
        <taxon>Euphausiidae</taxon>
        <taxon>Meganyctiphanes</taxon>
    </lineage>
</organism>
<dbReference type="PANTHER" id="PTHR24036">
    <property type="entry name" value="SKELETOR-RELATED"/>
    <property type="match status" value="1"/>
</dbReference>
<dbReference type="PROSITE" id="PS50836">
    <property type="entry name" value="DOMON"/>
    <property type="match status" value="1"/>
</dbReference>
<proteinExistence type="predicted"/>
<dbReference type="EMBL" id="CAXKWB010006032">
    <property type="protein sequence ID" value="CAL4081060.1"/>
    <property type="molecule type" value="Genomic_DNA"/>
</dbReference>
<dbReference type="InterPro" id="IPR019545">
    <property type="entry name" value="DM13_domain"/>
</dbReference>
<dbReference type="Proteomes" id="UP001497623">
    <property type="component" value="Unassembled WGS sequence"/>
</dbReference>
<evidence type="ECO:0000256" key="1">
    <source>
        <dbReference type="ARBA" id="ARBA00022737"/>
    </source>
</evidence>
<accession>A0AAV2QHL6</accession>
<dbReference type="SMART" id="SM00686">
    <property type="entry name" value="DM13"/>
    <property type="match status" value="2"/>
</dbReference>
<sequence>SPVGRVVGRVCVTPALSYAVHIVAQWSTRKMLLTMDYRTAFWLLSSLSVLGLCYGEDVYVGKSMGELNSYHHQVGGEVYAVDSHKFLIKNFMYDGYGRDTFFWAGSTPRPGPQGFIVPNERGRTNKLEGYLNKDITIVLPDGKSIKEIKWLSVYDLSRLETFGDVYIPEGFEAPQRETLNKISSKSGEIKSGPVIIVDSKTIVISEFTYGGSGEEVYFWVGVGPQPHSQGQKIPDEYGYMTPLGQYKKKSITLQIPGDKDVFTIDWLAVYDIKNEKVLGSMIIPNELNIPPSLVKVIPHESTLPNCEMLHKDLMISWEVFGDVITVEIAGQIEEDEYVSFGMSGDPTKPKMEGADVVVLFMDGYQGYMVDHTISSYMPCTKIIGQYKGVCDDDLAGGAQNYQPYSTKRENGISIFTFRRPLVTPDPGDTPYPAKGEAMIVWAIGKRTELNKPEMHFKWSKFKQPLKFKRPVEKKCFAFSRSEMKPKIKPWKATHLANSQLREYHARLGPDGGPRGYQAITGHESETGLAWYMNGYLAPHIYLKRNVKYKFYIEGGSYAYDPRTYHPMIITDEPYGAYSQLDEDQKKEVRILAGIGYTGRGEVRPTKAGRLCIWQHNTTSDRRKDIEYPTFERYRNSLELDCGDGDAAVLEFTPNKTWPDTAYYNSWTGAKMGWKLHILDEVNTEEILEKASSSISLTPSSLLRTLLLGLLLAIRL</sequence>
<dbReference type="InterPro" id="IPR005018">
    <property type="entry name" value="DOMON_domain"/>
</dbReference>
<comment type="caution">
    <text evidence="4">The sequence shown here is derived from an EMBL/GenBank/DDBJ whole genome shotgun (WGS) entry which is preliminary data.</text>
</comment>
<keyword evidence="5" id="KW-1185">Reference proteome</keyword>
<dbReference type="InterPro" id="IPR052126">
    <property type="entry name" value="Spindle_Org/Thrombomodulin"/>
</dbReference>
<name>A0AAV2QHL6_MEGNR</name>
<dbReference type="SMART" id="SM00664">
    <property type="entry name" value="DoH"/>
    <property type="match status" value="1"/>
</dbReference>
<evidence type="ECO:0000313" key="4">
    <source>
        <dbReference type="EMBL" id="CAL4081060.1"/>
    </source>
</evidence>
<keyword evidence="1" id="KW-0677">Repeat</keyword>
<evidence type="ECO:0000259" key="2">
    <source>
        <dbReference type="PROSITE" id="PS50836"/>
    </source>
</evidence>
<dbReference type="InterPro" id="IPR045266">
    <property type="entry name" value="DOH_DOMON"/>
</dbReference>
<feature type="domain" description="DOMON" evidence="2">
    <location>
        <begin position="311"/>
        <end position="444"/>
    </location>
</feature>
<feature type="domain" description="DM13" evidence="3">
    <location>
        <begin position="61"/>
        <end position="168"/>
    </location>
</feature>
<evidence type="ECO:0000259" key="3">
    <source>
        <dbReference type="PROSITE" id="PS51549"/>
    </source>
</evidence>
<feature type="non-terminal residue" evidence="4">
    <location>
        <position position="1"/>
    </location>
</feature>
<feature type="domain" description="DM13" evidence="3">
    <location>
        <begin position="180"/>
        <end position="284"/>
    </location>
</feature>
<evidence type="ECO:0008006" key="6">
    <source>
        <dbReference type="Google" id="ProtNLM"/>
    </source>
</evidence>
<dbReference type="CDD" id="cd09631">
    <property type="entry name" value="DOMON_DOH"/>
    <property type="match status" value="1"/>
</dbReference>
<dbReference type="AlphaFoldDB" id="A0AAV2QHL6"/>
<dbReference type="PROSITE" id="PS51549">
    <property type="entry name" value="DM13"/>
    <property type="match status" value="2"/>
</dbReference>
<reference evidence="4 5" key="1">
    <citation type="submission" date="2024-05" db="EMBL/GenBank/DDBJ databases">
        <authorList>
            <person name="Wallberg A."/>
        </authorList>
    </citation>
    <scope>NUCLEOTIDE SEQUENCE [LARGE SCALE GENOMIC DNA]</scope>
</reference>
<evidence type="ECO:0000313" key="5">
    <source>
        <dbReference type="Proteomes" id="UP001497623"/>
    </source>
</evidence>
<protein>
    <recommendedName>
        <fullName evidence="6">Protein Skeletor</fullName>
    </recommendedName>
</protein>
<dbReference type="PANTHER" id="PTHR24036:SF16">
    <property type="entry name" value="KNICKKOPF"/>
    <property type="match status" value="1"/>
</dbReference>